<keyword evidence="2" id="KW-1185">Reference proteome</keyword>
<organism evidence="1 2">
    <name type="scientific">Stagnihabitans tardus</name>
    <dbReference type="NCBI Taxonomy" id="2699202"/>
    <lineage>
        <taxon>Bacteria</taxon>
        <taxon>Pseudomonadati</taxon>
        <taxon>Pseudomonadota</taxon>
        <taxon>Alphaproteobacteria</taxon>
        <taxon>Rhodobacterales</taxon>
        <taxon>Paracoccaceae</taxon>
        <taxon>Stagnihabitans</taxon>
    </lineage>
</organism>
<dbReference type="RefSeq" id="WP_168776542.1">
    <property type="nucleotide sequence ID" value="NZ_JAABNR010000032.1"/>
</dbReference>
<dbReference type="InterPro" id="IPR011049">
    <property type="entry name" value="Serralysin-like_metalloprot_C"/>
</dbReference>
<sequence>MSLMKYGEANRGFHGYDLLGHYQIASMTDTGAVLEWNAATGAFDPAHHAAKVTLSWTGMTSYTVEDGPDAGTVRITGGVLTGISYADGAGAALLDVSGLGLRLPAFMTLLARGDSFGSWAMVTRAAAVVQGSSGGDQIDTTTANDNVAGLGGDDFIQDRGGADVYAGGLGFDTLSYEGWNFTPWAMLEGVTVDQLLGTAKGPDGLTDTISGFEDVVGTLLADILRGNASANQFEGGAGADTIDGRGGQDLVSYARDAEWGGTDGIRVDLGANTIRDGFGYVDRVRNVEKVIGTGQRDTFQDSSADNWFDGGAGNDTLKFTGGNDYARGGAGVDTFLFTGAFADDVIEDFRRADGDRIRFADVTAFNQITLLNILTDQGPAALAMVGLNSVTLLGVSVSELAPSDFGF</sequence>
<evidence type="ECO:0000313" key="1">
    <source>
        <dbReference type="EMBL" id="NBZ89747.1"/>
    </source>
</evidence>
<reference evidence="1" key="1">
    <citation type="submission" date="2020-01" db="EMBL/GenBank/DDBJ databases">
        <authorList>
            <person name="Chen W.-M."/>
        </authorList>
    </citation>
    <scope>NUCLEOTIDE SEQUENCE</scope>
    <source>
        <strain evidence="1">CYK-10</strain>
    </source>
</reference>
<dbReference type="Pfam" id="PF00353">
    <property type="entry name" value="HemolysinCabind"/>
    <property type="match status" value="3"/>
</dbReference>
<dbReference type="Proteomes" id="UP001193501">
    <property type="component" value="Unassembled WGS sequence"/>
</dbReference>
<protein>
    <recommendedName>
        <fullName evidence="3">Calcium-binding protein</fullName>
    </recommendedName>
</protein>
<comment type="caution">
    <text evidence="1">The sequence shown here is derived from an EMBL/GenBank/DDBJ whole genome shotgun (WGS) entry which is preliminary data.</text>
</comment>
<evidence type="ECO:0000313" key="2">
    <source>
        <dbReference type="Proteomes" id="UP001193501"/>
    </source>
</evidence>
<dbReference type="PRINTS" id="PR00313">
    <property type="entry name" value="CABNDNGRPT"/>
</dbReference>
<dbReference type="SUPFAM" id="SSF51120">
    <property type="entry name" value="beta-Roll"/>
    <property type="match status" value="2"/>
</dbReference>
<proteinExistence type="predicted"/>
<dbReference type="EMBL" id="JAABNR010000032">
    <property type="protein sequence ID" value="NBZ89747.1"/>
    <property type="molecule type" value="Genomic_DNA"/>
</dbReference>
<dbReference type="Gene3D" id="2.150.10.10">
    <property type="entry name" value="Serralysin-like metalloprotease, C-terminal"/>
    <property type="match status" value="3"/>
</dbReference>
<dbReference type="GO" id="GO:0005509">
    <property type="term" value="F:calcium ion binding"/>
    <property type="evidence" value="ECO:0007669"/>
    <property type="project" value="InterPro"/>
</dbReference>
<accession>A0AAE4YDN1</accession>
<dbReference type="AlphaFoldDB" id="A0AAE4YDN1"/>
<name>A0AAE4YDN1_9RHOB</name>
<dbReference type="InterPro" id="IPR001343">
    <property type="entry name" value="Hemolysn_Ca-bd"/>
</dbReference>
<gene>
    <name evidence="1" type="ORF">GV832_19335</name>
</gene>
<evidence type="ECO:0008006" key="3">
    <source>
        <dbReference type="Google" id="ProtNLM"/>
    </source>
</evidence>